<evidence type="ECO:0000313" key="8">
    <source>
        <dbReference type="EMBL" id="KAK5950204.1"/>
    </source>
</evidence>
<feature type="transmembrane region" description="Helical" evidence="7">
    <location>
        <begin position="505"/>
        <end position="527"/>
    </location>
</feature>
<evidence type="ECO:0000256" key="5">
    <source>
        <dbReference type="ARBA" id="ARBA00023136"/>
    </source>
</evidence>
<dbReference type="AlphaFoldDB" id="A0AAN8E9Z4"/>
<evidence type="ECO:0000256" key="3">
    <source>
        <dbReference type="ARBA" id="ARBA00022692"/>
    </source>
</evidence>
<name>A0AAN8E9Z4_9EURO</name>
<feature type="compositionally biased region" description="Basic and acidic residues" evidence="6">
    <location>
        <begin position="447"/>
        <end position="457"/>
    </location>
</feature>
<proteinExistence type="predicted"/>
<feature type="transmembrane region" description="Helical" evidence="7">
    <location>
        <begin position="539"/>
        <end position="558"/>
    </location>
</feature>
<dbReference type="Gene3D" id="1.20.1740.10">
    <property type="entry name" value="Amino acid/polyamine transporter I"/>
    <property type="match status" value="1"/>
</dbReference>
<protein>
    <recommendedName>
        <fullName evidence="10">Choline transport protein</fullName>
    </recommendedName>
</protein>
<feature type="transmembrane region" description="Helical" evidence="7">
    <location>
        <begin position="111"/>
        <end position="144"/>
    </location>
</feature>
<feature type="transmembrane region" description="Helical" evidence="7">
    <location>
        <begin position="156"/>
        <end position="176"/>
    </location>
</feature>
<evidence type="ECO:0000256" key="2">
    <source>
        <dbReference type="ARBA" id="ARBA00022448"/>
    </source>
</evidence>
<dbReference type="PIRSF" id="PIRSF006060">
    <property type="entry name" value="AA_transporter"/>
    <property type="match status" value="1"/>
</dbReference>
<feature type="transmembrane region" description="Helical" evidence="7">
    <location>
        <begin position="320"/>
        <end position="347"/>
    </location>
</feature>
<dbReference type="PANTHER" id="PTHR45649">
    <property type="entry name" value="AMINO-ACID PERMEASE BAT1"/>
    <property type="match status" value="1"/>
</dbReference>
<dbReference type="InterPro" id="IPR002293">
    <property type="entry name" value="AA/rel_permease1"/>
</dbReference>
<dbReference type="GO" id="GO:0022857">
    <property type="term" value="F:transmembrane transporter activity"/>
    <property type="evidence" value="ECO:0007669"/>
    <property type="project" value="InterPro"/>
</dbReference>
<keyword evidence="4 7" id="KW-1133">Transmembrane helix</keyword>
<evidence type="ECO:0000256" key="4">
    <source>
        <dbReference type="ARBA" id="ARBA00022989"/>
    </source>
</evidence>
<dbReference type="PANTHER" id="PTHR45649:SF1">
    <property type="entry name" value="TRANSPORTER, PUTATIVE (EUROFUNG)-RELATED"/>
    <property type="match status" value="1"/>
</dbReference>
<feature type="transmembrane region" description="Helical" evidence="7">
    <location>
        <begin position="368"/>
        <end position="388"/>
    </location>
</feature>
<dbReference type="Proteomes" id="UP001316803">
    <property type="component" value="Unassembled WGS sequence"/>
</dbReference>
<evidence type="ECO:0000313" key="9">
    <source>
        <dbReference type="Proteomes" id="UP001316803"/>
    </source>
</evidence>
<sequence length="586" mass="63728">MVNLSLNKAASRDSDTLALLGKKQVLKRRFGFWSLLGFAICELITWETVLALFSQGFSNGGPAGLVYGFIIAWSSTLSVYTVISELASLAPIAGGQYYWVYMLAPPRWKVFSSYIVGWLTSMAWIATVATETIFAGTILQGLIILDHENSYMPQNWHGTLMAWLVVAVAIFVNAVIPGALPRLEVFIIVFHIAGFIAIVSVLWVFATPKNSAHFVFATSLNEGGWSTQGLSYCVGFLGNVATFVGADASVHLAEEVENAARNIPRAIITSMCVNGAVGFVMMITLLFCLGDVDTVLETATGYPFIQIFYDAVNDYAGATVMGAVVLALTWACATGIITTASRMVWSFARDRGTPFSSALSRVSGNKKIPVVALLAGTGFACLLTLIYIGSDTAFNDVISLTITGFYSSYFLPASLLLYHRVKGNIAPHQTGGGDILEAQAPTFDAETGEHAPTKDRGSDDEDKAPEARSPDLPTSDVLDSQHQPRRKFSLANAQLVWGPFHLPGWIGIINNAYACVYMIFVIFWSVWPPQADTNYQNMNYSIVVTGGVVIFSIVWYYIKGRKEYDGPTVDEEVEAVMRRGSVVAGR</sequence>
<comment type="subcellular location">
    <subcellularLocation>
        <location evidence="1">Membrane</location>
        <topology evidence="1">Multi-pass membrane protein</topology>
    </subcellularLocation>
</comment>
<gene>
    <name evidence="8" type="ORF">OHC33_008672</name>
</gene>
<evidence type="ECO:0008006" key="10">
    <source>
        <dbReference type="Google" id="ProtNLM"/>
    </source>
</evidence>
<reference evidence="8 9" key="1">
    <citation type="submission" date="2022-12" db="EMBL/GenBank/DDBJ databases">
        <title>Genomic features and morphological characterization of a novel Knufia sp. strain isolated from spacecraft assembly facility.</title>
        <authorList>
            <person name="Teixeira M."/>
            <person name="Chander A.M."/>
            <person name="Stajich J.E."/>
            <person name="Venkateswaran K."/>
        </authorList>
    </citation>
    <scope>NUCLEOTIDE SEQUENCE [LARGE SCALE GENOMIC DNA]</scope>
    <source>
        <strain evidence="8 9">FJI-L2-BK-P2</strain>
    </source>
</reference>
<feature type="region of interest" description="Disordered" evidence="6">
    <location>
        <begin position="445"/>
        <end position="481"/>
    </location>
</feature>
<evidence type="ECO:0000256" key="1">
    <source>
        <dbReference type="ARBA" id="ARBA00004141"/>
    </source>
</evidence>
<dbReference type="EMBL" id="JAKLMC020000028">
    <property type="protein sequence ID" value="KAK5950204.1"/>
    <property type="molecule type" value="Genomic_DNA"/>
</dbReference>
<keyword evidence="3 7" id="KW-0812">Transmembrane</keyword>
<accession>A0AAN8E9Z4</accession>
<keyword evidence="5 7" id="KW-0472">Membrane</keyword>
<organism evidence="8 9">
    <name type="scientific">Knufia fluminis</name>
    <dbReference type="NCBI Taxonomy" id="191047"/>
    <lineage>
        <taxon>Eukaryota</taxon>
        <taxon>Fungi</taxon>
        <taxon>Dikarya</taxon>
        <taxon>Ascomycota</taxon>
        <taxon>Pezizomycotina</taxon>
        <taxon>Eurotiomycetes</taxon>
        <taxon>Chaetothyriomycetidae</taxon>
        <taxon>Chaetothyriales</taxon>
        <taxon>Trichomeriaceae</taxon>
        <taxon>Knufia</taxon>
    </lineage>
</organism>
<feature type="transmembrane region" description="Helical" evidence="7">
    <location>
        <begin position="183"/>
        <end position="205"/>
    </location>
</feature>
<evidence type="ECO:0000256" key="7">
    <source>
        <dbReference type="SAM" id="Phobius"/>
    </source>
</evidence>
<evidence type="ECO:0000256" key="6">
    <source>
        <dbReference type="SAM" id="MobiDB-lite"/>
    </source>
</evidence>
<dbReference type="Pfam" id="PF13520">
    <property type="entry name" value="AA_permease_2"/>
    <property type="match status" value="1"/>
</dbReference>
<feature type="transmembrane region" description="Helical" evidence="7">
    <location>
        <begin position="400"/>
        <end position="418"/>
    </location>
</feature>
<comment type="caution">
    <text evidence="8">The sequence shown here is derived from an EMBL/GenBank/DDBJ whole genome shotgun (WGS) entry which is preliminary data.</text>
</comment>
<dbReference type="GO" id="GO:0016020">
    <property type="term" value="C:membrane"/>
    <property type="evidence" value="ECO:0007669"/>
    <property type="project" value="UniProtKB-SubCell"/>
</dbReference>
<feature type="transmembrane region" description="Helical" evidence="7">
    <location>
        <begin position="65"/>
        <end position="90"/>
    </location>
</feature>
<feature type="transmembrane region" description="Helical" evidence="7">
    <location>
        <begin position="30"/>
        <end position="53"/>
    </location>
</feature>
<feature type="transmembrane region" description="Helical" evidence="7">
    <location>
        <begin position="266"/>
        <end position="287"/>
    </location>
</feature>
<keyword evidence="2" id="KW-0813">Transport</keyword>
<keyword evidence="9" id="KW-1185">Reference proteome</keyword>